<accession>A0A1X9MAQ5</accession>
<protein>
    <recommendedName>
        <fullName evidence="3">DUF3221 domain-containing protein</fullName>
    </recommendedName>
</protein>
<gene>
    <name evidence="1" type="ORF">BkAM31D_12025</name>
</gene>
<sequence length="195" mass="21786">MKKFVTIIPMIPSNKQGGGNVKLFIKFDLVILLALVLFGCNSQEVDRPGITGYVMDKQENEILVVAKEAQDFRSTGGIPEFYNAVWFSNAPSEIAIGDYVNVWYDFVAESYPGQSEVKEITAIPSEPPNGAILNESEILAQTLQSLELTGLYGVELIEFHANSNVWRIILKDLLFEDEESIELEVPDQIIVEKKS</sequence>
<reference evidence="1 2" key="1">
    <citation type="submission" date="2017-04" db="EMBL/GenBank/DDBJ databases">
        <title>Bacillus krulwichiae AM31D Genome sequencing and assembly.</title>
        <authorList>
            <person name="Krulwich T.A."/>
            <person name="Anastor L."/>
            <person name="Ehrlich R."/>
            <person name="Ehrlich G.D."/>
            <person name="Janto B."/>
        </authorList>
    </citation>
    <scope>NUCLEOTIDE SEQUENCE [LARGE SCALE GENOMIC DNA]</scope>
    <source>
        <strain evidence="1 2">AM31D</strain>
    </source>
</reference>
<evidence type="ECO:0000313" key="1">
    <source>
        <dbReference type="EMBL" id="ARK30497.1"/>
    </source>
</evidence>
<name>A0A1X9MAQ5_9BACI</name>
<dbReference type="Gene3D" id="2.40.50.140">
    <property type="entry name" value="Nucleic acid-binding proteins"/>
    <property type="match status" value="1"/>
</dbReference>
<dbReference type="InterPro" id="IPR012340">
    <property type="entry name" value="NA-bd_OB-fold"/>
</dbReference>
<dbReference type="KEGG" id="bkw:BkAM31D_12025"/>
<dbReference type="Proteomes" id="UP000193006">
    <property type="component" value="Chromosome"/>
</dbReference>
<organism evidence="1 2">
    <name type="scientific">Halalkalibacter krulwichiae</name>
    <dbReference type="NCBI Taxonomy" id="199441"/>
    <lineage>
        <taxon>Bacteria</taxon>
        <taxon>Bacillati</taxon>
        <taxon>Bacillota</taxon>
        <taxon>Bacilli</taxon>
        <taxon>Bacillales</taxon>
        <taxon>Bacillaceae</taxon>
        <taxon>Halalkalibacter</taxon>
    </lineage>
</organism>
<dbReference type="InterPro" id="IPR021598">
    <property type="entry name" value="DUF3221"/>
</dbReference>
<keyword evidence="2" id="KW-1185">Reference proteome</keyword>
<evidence type="ECO:0000313" key="2">
    <source>
        <dbReference type="Proteomes" id="UP000193006"/>
    </source>
</evidence>
<dbReference type="EMBL" id="CP020814">
    <property type="protein sequence ID" value="ARK30497.1"/>
    <property type="molecule type" value="Genomic_DNA"/>
</dbReference>
<evidence type="ECO:0008006" key="3">
    <source>
        <dbReference type="Google" id="ProtNLM"/>
    </source>
</evidence>
<proteinExistence type="predicted"/>
<dbReference type="AlphaFoldDB" id="A0A1X9MAQ5"/>
<dbReference type="Pfam" id="PF11518">
    <property type="entry name" value="DUF3221"/>
    <property type="match status" value="1"/>
</dbReference>